<dbReference type="OMA" id="DSWHKTA"/>
<keyword evidence="3" id="KW-1185">Reference proteome</keyword>
<evidence type="ECO:0000313" key="3">
    <source>
        <dbReference type="Proteomes" id="UP000005237"/>
    </source>
</evidence>
<dbReference type="Proteomes" id="UP000005237">
    <property type="component" value="Unassembled WGS sequence"/>
</dbReference>
<reference evidence="2" key="2">
    <citation type="submission" date="2022-06" db="UniProtKB">
        <authorList>
            <consortium name="EnsemblMetazoa"/>
        </authorList>
    </citation>
    <scope>IDENTIFICATION</scope>
    <source>
        <strain evidence="2">DF5081</strain>
    </source>
</reference>
<proteinExistence type="predicted"/>
<keyword evidence="1" id="KW-0472">Membrane</keyword>
<dbReference type="AlphaFoldDB" id="A0A8R1HX87"/>
<keyword evidence="1" id="KW-1133">Transmembrane helix</keyword>
<evidence type="ECO:0000256" key="1">
    <source>
        <dbReference type="SAM" id="Phobius"/>
    </source>
</evidence>
<keyword evidence="1" id="KW-0812">Transmembrane</keyword>
<sequence>MEAFIVEWAPMIVLFVGGMSFVCIIIHLVQSTLRPPKCCQGSPGSLIISLPQIHPHNSLKYIRLESQMIESDEWHKTAFPICDV</sequence>
<dbReference type="EnsemblMetazoa" id="CJA13565.1">
    <property type="protein sequence ID" value="CJA13565.1"/>
    <property type="gene ID" value="WBGene00132769"/>
</dbReference>
<protein>
    <submittedName>
        <fullName evidence="2">Uncharacterized protein</fullName>
    </submittedName>
</protein>
<reference evidence="3" key="1">
    <citation type="submission" date="2010-08" db="EMBL/GenBank/DDBJ databases">
        <authorList>
            <consortium name="Caenorhabditis japonica Sequencing Consortium"/>
            <person name="Wilson R.K."/>
        </authorList>
    </citation>
    <scope>NUCLEOTIDE SEQUENCE [LARGE SCALE GENOMIC DNA]</scope>
    <source>
        <strain evidence="3">DF5081</strain>
    </source>
</reference>
<name>A0A8R1HX87_CAEJA</name>
<evidence type="ECO:0000313" key="2">
    <source>
        <dbReference type="EnsemblMetazoa" id="CJA13565.1"/>
    </source>
</evidence>
<accession>A0A8R1HX87</accession>
<organism evidence="2 3">
    <name type="scientific">Caenorhabditis japonica</name>
    <dbReference type="NCBI Taxonomy" id="281687"/>
    <lineage>
        <taxon>Eukaryota</taxon>
        <taxon>Metazoa</taxon>
        <taxon>Ecdysozoa</taxon>
        <taxon>Nematoda</taxon>
        <taxon>Chromadorea</taxon>
        <taxon>Rhabditida</taxon>
        <taxon>Rhabditina</taxon>
        <taxon>Rhabditomorpha</taxon>
        <taxon>Rhabditoidea</taxon>
        <taxon>Rhabditidae</taxon>
        <taxon>Peloderinae</taxon>
        <taxon>Caenorhabditis</taxon>
    </lineage>
</organism>
<feature type="transmembrane region" description="Helical" evidence="1">
    <location>
        <begin position="12"/>
        <end position="29"/>
    </location>
</feature>